<comment type="caution">
    <text evidence="2">The sequence shown here is derived from an EMBL/GenBank/DDBJ whole genome shotgun (WGS) entry which is preliminary data.</text>
</comment>
<feature type="signal peptide" evidence="1">
    <location>
        <begin position="1"/>
        <end position="27"/>
    </location>
</feature>
<evidence type="ECO:0000313" key="3">
    <source>
        <dbReference type="Proteomes" id="UP000005801"/>
    </source>
</evidence>
<dbReference type="RefSeq" id="WP_006973672.1">
    <property type="nucleotide sequence ID" value="NZ_ABCS01000051.1"/>
</dbReference>
<dbReference type="PROSITE" id="PS51257">
    <property type="entry name" value="PROKAR_LIPOPROTEIN"/>
    <property type="match status" value="1"/>
</dbReference>
<sequence length="188" mass="19248">MLARAPRLLRSLCTAALILACAGPGCADDGTDEGDERAEGDEGGEADATISAAGWSFGECLGKCSGTLTLAADDALDLAILDWETQTTVGNTGTLTAAGREQIDAAAVALVGVALDETYGCPDCDDGGASRITLIREGQSTEHNYEFSNPPAELAPADALVTELIAALRTCTDGELLTLDEGCEPIEP</sequence>
<evidence type="ECO:0000313" key="2">
    <source>
        <dbReference type="EMBL" id="EDM77118.1"/>
    </source>
</evidence>
<dbReference type="Proteomes" id="UP000005801">
    <property type="component" value="Unassembled WGS sequence"/>
</dbReference>
<dbReference type="AlphaFoldDB" id="A6GAD0"/>
<feature type="chain" id="PRO_5002695304" description="Lipoprotein" evidence="1">
    <location>
        <begin position="28"/>
        <end position="188"/>
    </location>
</feature>
<accession>A6GAD0</accession>
<keyword evidence="3" id="KW-1185">Reference proteome</keyword>
<dbReference type="eggNOG" id="ENOG50324MF">
    <property type="taxonomic scope" value="Bacteria"/>
</dbReference>
<proteinExistence type="predicted"/>
<protein>
    <recommendedName>
        <fullName evidence="4">Lipoprotein</fullName>
    </recommendedName>
</protein>
<dbReference type="OrthoDB" id="5522116at2"/>
<keyword evidence="1" id="KW-0732">Signal</keyword>
<name>A6GAD0_9BACT</name>
<gene>
    <name evidence="2" type="ORF">PPSIR1_30586</name>
</gene>
<evidence type="ECO:0000256" key="1">
    <source>
        <dbReference type="SAM" id="SignalP"/>
    </source>
</evidence>
<evidence type="ECO:0008006" key="4">
    <source>
        <dbReference type="Google" id="ProtNLM"/>
    </source>
</evidence>
<dbReference type="EMBL" id="ABCS01000051">
    <property type="protein sequence ID" value="EDM77118.1"/>
    <property type="molecule type" value="Genomic_DNA"/>
</dbReference>
<organism evidence="2 3">
    <name type="scientific">Plesiocystis pacifica SIR-1</name>
    <dbReference type="NCBI Taxonomy" id="391625"/>
    <lineage>
        <taxon>Bacteria</taxon>
        <taxon>Pseudomonadati</taxon>
        <taxon>Myxococcota</taxon>
        <taxon>Polyangia</taxon>
        <taxon>Nannocystales</taxon>
        <taxon>Nannocystaceae</taxon>
        <taxon>Plesiocystis</taxon>
    </lineage>
</organism>
<reference evidence="2 3" key="1">
    <citation type="submission" date="2007-06" db="EMBL/GenBank/DDBJ databases">
        <authorList>
            <person name="Shimkets L."/>
            <person name="Ferriera S."/>
            <person name="Johnson J."/>
            <person name="Kravitz S."/>
            <person name="Beeson K."/>
            <person name="Sutton G."/>
            <person name="Rogers Y.-H."/>
            <person name="Friedman R."/>
            <person name="Frazier M."/>
            <person name="Venter J.C."/>
        </authorList>
    </citation>
    <scope>NUCLEOTIDE SEQUENCE [LARGE SCALE GENOMIC DNA]</scope>
    <source>
        <strain evidence="2 3">SIR-1</strain>
    </source>
</reference>